<evidence type="ECO:0000259" key="2">
    <source>
        <dbReference type="Pfam" id="PF20434"/>
    </source>
</evidence>
<keyword evidence="4" id="KW-1185">Reference proteome</keyword>
<dbReference type="InterPro" id="IPR029058">
    <property type="entry name" value="AB_hydrolase_fold"/>
</dbReference>
<dbReference type="Pfam" id="PF20434">
    <property type="entry name" value="BD-FAE"/>
    <property type="match status" value="1"/>
</dbReference>
<dbReference type="Proteomes" id="UP000813824">
    <property type="component" value="Unassembled WGS sequence"/>
</dbReference>
<evidence type="ECO:0000256" key="1">
    <source>
        <dbReference type="ARBA" id="ARBA00022801"/>
    </source>
</evidence>
<organism evidence="3 4">
    <name type="scientific">Cristinia sonorae</name>
    <dbReference type="NCBI Taxonomy" id="1940300"/>
    <lineage>
        <taxon>Eukaryota</taxon>
        <taxon>Fungi</taxon>
        <taxon>Dikarya</taxon>
        <taxon>Basidiomycota</taxon>
        <taxon>Agaricomycotina</taxon>
        <taxon>Agaricomycetes</taxon>
        <taxon>Agaricomycetidae</taxon>
        <taxon>Agaricales</taxon>
        <taxon>Pleurotineae</taxon>
        <taxon>Stephanosporaceae</taxon>
        <taxon>Cristinia</taxon>
    </lineage>
</organism>
<evidence type="ECO:0000313" key="4">
    <source>
        <dbReference type="Proteomes" id="UP000813824"/>
    </source>
</evidence>
<feature type="domain" description="BD-FAE-like" evidence="2">
    <location>
        <begin position="52"/>
        <end position="161"/>
    </location>
</feature>
<dbReference type="EMBL" id="JAEVFJ010000004">
    <property type="protein sequence ID" value="KAH8105271.1"/>
    <property type="molecule type" value="Genomic_DNA"/>
</dbReference>
<dbReference type="Gene3D" id="3.40.50.1820">
    <property type="entry name" value="alpha/beta hydrolase"/>
    <property type="match status" value="1"/>
</dbReference>
<accession>A0A8K0UWL4</accession>
<dbReference type="SUPFAM" id="SSF53474">
    <property type="entry name" value="alpha/beta-Hydrolases"/>
    <property type="match status" value="1"/>
</dbReference>
<dbReference type="OrthoDB" id="433474at2759"/>
<protein>
    <submittedName>
        <fullName evidence="3">Alpha/beta hydrolase domain-containing protein</fullName>
    </submittedName>
</protein>
<name>A0A8K0UWL4_9AGAR</name>
<proteinExistence type="predicted"/>
<sequence>MEVISKITDRDIPSVLPGTVGAFLPLIQARESDIVGVKQATFKYGSTDRHHLDVYHPAGVQGGKAPVLFFFYGGGFTTGARVMPPPVDLIYRNLGAFFARKGFYTVLADYRLLPDVKFPGGSEDVRDSVVWIVENAAEVAKDSDVKLDTENIFIVGHSAGASHVITTFLLPGLFPSVHLPRIKGLFLNGGPYTYRADLLPPEAPIPAEILEAYFGPLQDLSSKEPLGLLESAPQSLLDSFPPLVVSRAEKEPVAIEKMNLVFAKAAQGKLKSVEEYVMLGHNHVSPGFSLGSGEGEEWGNYAAQWAKSKTVA</sequence>
<reference evidence="3" key="1">
    <citation type="journal article" date="2021" name="New Phytol.">
        <title>Evolutionary innovations through gain and loss of genes in the ectomycorrhizal Boletales.</title>
        <authorList>
            <person name="Wu G."/>
            <person name="Miyauchi S."/>
            <person name="Morin E."/>
            <person name="Kuo A."/>
            <person name="Drula E."/>
            <person name="Varga T."/>
            <person name="Kohler A."/>
            <person name="Feng B."/>
            <person name="Cao Y."/>
            <person name="Lipzen A."/>
            <person name="Daum C."/>
            <person name="Hundley H."/>
            <person name="Pangilinan J."/>
            <person name="Johnson J."/>
            <person name="Barry K."/>
            <person name="LaButti K."/>
            <person name="Ng V."/>
            <person name="Ahrendt S."/>
            <person name="Min B."/>
            <person name="Choi I.G."/>
            <person name="Park H."/>
            <person name="Plett J.M."/>
            <person name="Magnuson J."/>
            <person name="Spatafora J.W."/>
            <person name="Nagy L.G."/>
            <person name="Henrissat B."/>
            <person name="Grigoriev I.V."/>
            <person name="Yang Z.L."/>
            <person name="Xu J."/>
            <person name="Martin F.M."/>
        </authorList>
    </citation>
    <scope>NUCLEOTIDE SEQUENCE</scope>
    <source>
        <strain evidence="3">KKN 215</strain>
    </source>
</reference>
<dbReference type="InterPro" id="IPR049492">
    <property type="entry name" value="BD-FAE-like_dom"/>
</dbReference>
<dbReference type="InterPro" id="IPR050300">
    <property type="entry name" value="GDXG_lipolytic_enzyme"/>
</dbReference>
<dbReference type="AlphaFoldDB" id="A0A8K0UWL4"/>
<comment type="caution">
    <text evidence="3">The sequence shown here is derived from an EMBL/GenBank/DDBJ whole genome shotgun (WGS) entry which is preliminary data.</text>
</comment>
<keyword evidence="1 3" id="KW-0378">Hydrolase</keyword>
<dbReference type="PANTHER" id="PTHR48081">
    <property type="entry name" value="AB HYDROLASE SUPERFAMILY PROTEIN C4A8.06C"/>
    <property type="match status" value="1"/>
</dbReference>
<dbReference type="GO" id="GO:0016787">
    <property type="term" value="F:hydrolase activity"/>
    <property type="evidence" value="ECO:0007669"/>
    <property type="project" value="UniProtKB-KW"/>
</dbReference>
<evidence type="ECO:0000313" key="3">
    <source>
        <dbReference type="EMBL" id="KAH8105271.1"/>
    </source>
</evidence>
<gene>
    <name evidence="3" type="ORF">BXZ70DRAFT_514723</name>
</gene>